<evidence type="ECO:0000259" key="3">
    <source>
        <dbReference type="Pfam" id="PF13632"/>
    </source>
</evidence>
<evidence type="ECO:0000313" key="4">
    <source>
        <dbReference type="EMBL" id="CAD8857473.1"/>
    </source>
</evidence>
<name>A0A7S1AKR6_NOCSC</name>
<dbReference type="SUPFAM" id="SSF53448">
    <property type="entry name" value="Nucleotide-diphospho-sugar transferases"/>
    <property type="match status" value="1"/>
</dbReference>
<gene>
    <name evidence="4" type="ORF">NSCI0253_LOCUS31825</name>
</gene>
<evidence type="ECO:0000256" key="2">
    <source>
        <dbReference type="SAM" id="SignalP"/>
    </source>
</evidence>
<sequence length="726" mass="81583">MHHSWLLCFVALLSEVNTESLHRRTMVLGFTGELERELEEASTSPRNSTVPAVECGTSDIEGHPCADAGETKAANGEGLEKDLKVNMVEGVGENGTWRIVRIVHPSEVVSHIRGGEVNWAVVPYLDLEAIIFMTLLCYPALLVFVLFLAVLFVSLCLETNRGAEVAPMDDSGIIPTPYKLLSQLCPSSQSLYGHWTRFCRFIPAILVFGSFFLVMICSHWYRVELFLTLLMVSSMMMFSMSSYMVCFMPLTLNRMRETIAKDPLSILDDEASVVHWVIFPNFSEPIHILKAAIQTVADSSIAKTNISLLMAMEERESDSTRKGALLREHFLDGFKEVAVVYHPSNLPHDPPGKASNVSWAFNELKKKLEVSGEDTSNMLITVADADSEFSRNYFELLTRDYLDSPNERDVVLWQSVILHMKNYHQQPGPVAIGTMFTAMLLGAQLADPNAFRLPYSTYSLSYTLAKNVGGWDVDWIGEDWHMGIKCFLLTLGKSYVKSLMVPTVNYTPEEPSYLMTLWARWSQAKRHALGFSDIVYIFMTLPLICQHLVMNSNKKVNLSNYYKLLWQVIALVIKFVNAHVILAVLTIYPIALLVLKMGLARFLSDSGAVDDFVDVIDIVSYSQNGLHVFFAASLLFTLILTFNFQMVYNLVKTRVDACQSPYDTLYNYSALHWVLLVVTLAGPGMLYFFLVGIASLISAVKCMFSYHFDYEVAPKPDEKTGEQAGV</sequence>
<dbReference type="PANTHER" id="PTHR36851:SF1">
    <property type="entry name" value="GLYCO_TRANS_2-LIKE DOMAIN-CONTAINING PROTEIN"/>
    <property type="match status" value="1"/>
</dbReference>
<feature type="signal peptide" evidence="2">
    <location>
        <begin position="1"/>
        <end position="18"/>
    </location>
</feature>
<dbReference type="PANTHER" id="PTHR36851">
    <property type="entry name" value="UNNAMED PRODUCT"/>
    <property type="match status" value="1"/>
</dbReference>
<keyword evidence="1" id="KW-0472">Membrane</keyword>
<keyword evidence="2" id="KW-0732">Signal</keyword>
<feature type="transmembrane region" description="Helical" evidence="1">
    <location>
        <begin position="129"/>
        <end position="153"/>
    </location>
</feature>
<dbReference type="Pfam" id="PF13632">
    <property type="entry name" value="Glyco_trans_2_3"/>
    <property type="match status" value="1"/>
</dbReference>
<feature type="transmembrane region" description="Helical" evidence="1">
    <location>
        <begin position="528"/>
        <end position="549"/>
    </location>
</feature>
<feature type="transmembrane region" description="Helical" evidence="1">
    <location>
        <begin position="671"/>
        <end position="697"/>
    </location>
</feature>
<feature type="transmembrane region" description="Helical" evidence="1">
    <location>
        <begin position="628"/>
        <end position="651"/>
    </location>
</feature>
<keyword evidence="1" id="KW-0812">Transmembrane</keyword>
<feature type="domain" description="Glycosyltransferase 2-like" evidence="3">
    <location>
        <begin position="380"/>
        <end position="594"/>
    </location>
</feature>
<dbReference type="AlphaFoldDB" id="A0A7S1AKR6"/>
<protein>
    <recommendedName>
        <fullName evidence="3">Glycosyltransferase 2-like domain-containing protein</fullName>
    </recommendedName>
</protein>
<dbReference type="EMBL" id="HBFQ01044894">
    <property type="protein sequence ID" value="CAD8857473.1"/>
    <property type="molecule type" value="Transcribed_RNA"/>
</dbReference>
<feature type="transmembrane region" description="Helical" evidence="1">
    <location>
        <begin position="201"/>
        <end position="221"/>
    </location>
</feature>
<proteinExistence type="predicted"/>
<dbReference type="InterPro" id="IPR001173">
    <property type="entry name" value="Glyco_trans_2-like"/>
</dbReference>
<keyword evidence="1" id="KW-1133">Transmembrane helix</keyword>
<feature type="transmembrane region" description="Helical" evidence="1">
    <location>
        <begin position="569"/>
        <end position="595"/>
    </location>
</feature>
<organism evidence="4">
    <name type="scientific">Noctiluca scintillans</name>
    <name type="common">Sea sparkle</name>
    <name type="synonym">Red tide dinoflagellate</name>
    <dbReference type="NCBI Taxonomy" id="2966"/>
    <lineage>
        <taxon>Eukaryota</taxon>
        <taxon>Sar</taxon>
        <taxon>Alveolata</taxon>
        <taxon>Dinophyceae</taxon>
        <taxon>Noctilucales</taxon>
        <taxon>Noctilucaceae</taxon>
        <taxon>Noctiluca</taxon>
    </lineage>
</organism>
<feature type="transmembrane region" description="Helical" evidence="1">
    <location>
        <begin position="227"/>
        <end position="252"/>
    </location>
</feature>
<dbReference type="InterPro" id="IPR029044">
    <property type="entry name" value="Nucleotide-diphossugar_trans"/>
</dbReference>
<accession>A0A7S1AKR6</accession>
<evidence type="ECO:0000256" key="1">
    <source>
        <dbReference type="SAM" id="Phobius"/>
    </source>
</evidence>
<reference evidence="4" key="1">
    <citation type="submission" date="2021-01" db="EMBL/GenBank/DDBJ databases">
        <authorList>
            <person name="Corre E."/>
            <person name="Pelletier E."/>
            <person name="Niang G."/>
            <person name="Scheremetjew M."/>
            <person name="Finn R."/>
            <person name="Kale V."/>
            <person name="Holt S."/>
            <person name="Cochrane G."/>
            <person name="Meng A."/>
            <person name="Brown T."/>
            <person name="Cohen L."/>
        </authorList>
    </citation>
    <scope>NUCLEOTIDE SEQUENCE</scope>
</reference>
<feature type="chain" id="PRO_5031505014" description="Glycosyltransferase 2-like domain-containing protein" evidence="2">
    <location>
        <begin position="19"/>
        <end position="726"/>
    </location>
</feature>